<dbReference type="Pfam" id="PF02738">
    <property type="entry name" value="MoCoBD_1"/>
    <property type="match status" value="1"/>
</dbReference>
<dbReference type="SUPFAM" id="SSF54665">
    <property type="entry name" value="CO dehydrogenase molybdoprotein N-domain-like"/>
    <property type="match status" value="1"/>
</dbReference>
<keyword evidence="3" id="KW-0560">Oxidoreductase</keyword>
<dbReference type="InterPro" id="IPR008274">
    <property type="entry name" value="AldOxase/xan_DH_MoCoBD1"/>
</dbReference>
<comment type="similarity">
    <text evidence="1">Belongs to the xanthine dehydrogenase family.</text>
</comment>
<dbReference type="SUPFAM" id="SSF56003">
    <property type="entry name" value="Molybdenum cofactor-binding domain"/>
    <property type="match status" value="1"/>
</dbReference>
<dbReference type="Pfam" id="PF01315">
    <property type="entry name" value="Ald_Xan_dh_C"/>
    <property type="match status" value="1"/>
</dbReference>
<dbReference type="Gene3D" id="3.30.365.10">
    <property type="entry name" value="Aldehyde oxidase/xanthine dehydrogenase, molybdopterin binding domain"/>
    <property type="match status" value="4"/>
</dbReference>
<dbReference type="InterPro" id="IPR016208">
    <property type="entry name" value="Ald_Oxase/xanthine_DH-like"/>
</dbReference>
<name>A0A4U1BP18_9GAMM</name>
<evidence type="ECO:0000313" key="6">
    <source>
        <dbReference type="Proteomes" id="UP000305675"/>
    </source>
</evidence>
<dbReference type="GO" id="GO:0005506">
    <property type="term" value="F:iron ion binding"/>
    <property type="evidence" value="ECO:0007669"/>
    <property type="project" value="InterPro"/>
</dbReference>
<dbReference type="GO" id="GO:0016491">
    <property type="term" value="F:oxidoreductase activity"/>
    <property type="evidence" value="ECO:0007669"/>
    <property type="project" value="UniProtKB-KW"/>
</dbReference>
<evidence type="ECO:0000256" key="3">
    <source>
        <dbReference type="ARBA" id="ARBA00023002"/>
    </source>
</evidence>
<protein>
    <submittedName>
        <fullName evidence="5">Xanthine dehydrogenase family protein</fullName>
    </submittedName>
</protein>
<dbReference type="InterPro" id="IPR036856">
    <property type="entry name" value="Ald_Oxase/Xan_DH_a/b_sf"/>
</dbReference>
<sequence length="708" mass="77599">MEAINNNFKWAEATGEAKFIADRSYPNLLHARFFRSSCPRGRIRELNAPPLPEGYAFFSAKDIPGDNVIPNVRTDMPAFAEDEVRYVGQPIGLLVGPDLKVIDQLLSQIQVDYQPQPPILTLDDAMAQQHPTILEDGNLFDHNQINKGDLDAGWAQATTIVEETLNTGHQEHTYLETQGLVGYIEDGKVTIEGTMQCPWYVHHTMHTVLASDDVQVRQCPTGGAFGGKEDWPDVLAGPLAVAVNALKQPVRLILDRQEDIACTSKRHPLRIHYRTGLNDDGKIVAMEINVEVNGGAYFTLSGIVLQRSMSTATNVYDIPNVQVKGRAWALNTVPNGAFRGFGAPQNCFAMETHMSHLAKKVGQDPVAFKQAHLLNSDSTSLTGAPMHQNLVLETMLEKITRSSGYLQKRASFGKAGDNQKLRGIGMALFQHGCGFAGDLEDTLVKAKVRLLKNSDDTLHIHASNTDIGQGLSLTFRKIVSRTLNVPLETVNYYHPDTGIVPDSGPTVASRSIVIVGYLLEKAAKKMKQNWCSGLAQCIEEVYEKPDYHNWDQEKFIGNAYQVTSYGINALEVEIDPVTYEIKIVDAWGVFDIGKAIDPEVFKGQIDGGMVQAMGYGSLEKLQLTADGRFAQTTMADYTIPTSMDVPHIHSELVDNPYDYGPLGAKGGGELTHNGAAAALVNAVEHALSRSIQAIPVTPESLMEACYEA</sequence>
<dbReference type="Gene3D" id="3.90.1170.50">
    <property type="entry name" value="Aldehyde oxidase/xanthine dehydrogenase, a/b hammerhead"/>
    <property type="match status" value="1"/>
</dbReference>
<organism evidence="5 6">
    <name type="scientific">Ferrimonas aestuarii</name>
    <dbReference type="NCBI Taxonomy" id="2569539"/>
    <lineage>
        <taxon>Bacteria</taxon>
        <taxon>Pseudomonadati</taxon>
        <taxon>Pseudomonadota</taxon>
        <taxon>Gammaproteobacteria</taxon>
        <taxon>Alteromonadales</taxon>
        <taxon>Ferrimonadaceae</taxon>
        <taxon>Ferrimonas</taxon>
    </lineage>
</organism>
<dbReference type="EMBL" id="SWCJ01000016">
    <property type="protein sequence ID" value="TKB51856.1"/>
    <property type="molecule type" value="Genomic_DNA"/>
</dbReference>
<feature type="domain" description="Aldehyde oxidase/xanthine dehydrogenase a/b hammerhead" evidence="4">
    <location>
        <begin position="14"/>
        <end position="117"/>
    </location>
</feature>
<dbReference type="PANTHER" id="PTHR11908">
    <property type="entry name" value="XANTHINE DEHYDROGENASE"/>
    <property type="match status" value="1"/>
</dbReference>
<dbReference type="SMART" id="SM01008">
    <property type="entry name" value="Ald_Xan_dh_C"/>
    <property type="match status" value="1"/>
</dbReference>
<dbReference type="Proteomes" id="UP000305675">
    <property type="component" value="Unassembled WGS sequence"/>
</dbReference>
<dbReference type="InterPro" id="IPR037165">
    <property type="entry name" value="AldOxase/xan_DH_Mopterin-bd_sf"/>
</dbReference>
<keyword evidence="6" id="KW-1185">Reference proteome</keyword>
<dbReference type="RefSeq" id="WP_136864567.1">
    <property type="nucleotide sequence ID" value="NZ_SWCJ01000016.1"/>
</dbReference>
<dbReference type="PANTHER" id="PTHR11908:SF132">
    <property type="entry name" value="ALDEHYDE OXIDASE 1-RELATED"/>
    <property type="match status" value="1"/>
</dbReference>
<evidence type="ECO:0000259" key="4">
    <source>
        <dbReference type="SMART" id="SM01008"/>
    </source>
</evidence>
<dbReference type="Pfam" id="PF20256">
    <property type="entry name" value="MoCoBD_2"/>
    <property type="match status" value="2"/>
</dbReference>
<proteinExistence type="inferred from homology"/>
<evidence type="ECO:0000313" key="5">
    <source>
        <dbReference type="EMBL" id="TKB51856.1"/>
    </source>
</evidence>
<dbReference type="AlphaFoldDB" id="A0A4U1BP18"/>
<dbReference type="InterPro" id="IPR000674">
    <property type="entry name" value="Ald_Oxase/Xan_DH_a/b"/>
</dbReference>
<keyword evidence="2" id="KW-0500">Molybdenum</keyword>
<dbReference type="OrthoDB" id="9758509at2"/>
<evidence type="ECO:0000256" key="1">
    <source>
        <dbReference type="ARBA" id="ARBA00006849"/>
    </source>
</evidence>
<gene>
    <name evidence="5" type="ORF">FCL42_16680</name>
</gene>
<evidence type="ECO:0000256" key="2">
    <source>
        <dbReference type="ARBA" id="ARBA00022505"/>
    </source>
</evidence>
<accession>A0A4U1BP18</accession>
<reference evidence="5 6" key="1">
    <citation type="submission" date="2019-04" db="EMBL/GenBank/DDBJ databases">
        <authorList>
            <person name="Hwang J.C."/>
        </authorList>
    </citation>
    <scope>NUCLEOTIDE SEQUENCE [LARGE SCALE GENOMIC DNA]</scope>
    <source>
        <strain evidence="5 6">IMCC35002</strain>
    </source>
</reference>
<dbReference type="InterPro" id="IPR046867">
    <property type="entry name" value="AldOxase/xan_DH_MoCoBD2"/>
</dbReference>
<comment type="caution">
    <text evidence="5">The sequence shown here is derived from an EMBL/GenBank/DDBJ whole genome shotgun (WGS) entry which is preliminary data.</text>
</comment>